<gene>
    <name evidence="7" type="ordered locus">A2cp1_1671</name>
</gene>
<keyword evidence="8" id="KW-1185">Reference proteome</keyword>
<dbReference type="GO" id="GO:0046872">
    <property type="term" value="F:metal ion binding"/>
    <property type="evidence" value="ECO:0007669"/>
    <property type="project" value="UniProtKB-KW"/>
</dbReference>
<evidence type="ECO:0000256" key="5">
    <source>
        <dbReference type="SAM" id="SignalP"/>
    </source>
</evidence>
<dbReference type="InterPro" id="IPR030999">
    <property type="entry name" value="Thiosulf_SoxX"/>
</dbReference>
<name>B8J5R7_ANAD2</name>
<dbReference type="RefSeq" id="WP_012632941.1">
    <property type="nucleotide sequence ID" value="NC_011891.1"/>
</dbReference>
<organism evidence="7 8">
    <name type="scientific">Anaeromyxobacter dehalogenans (strain ATCC BAA-258 / DSM 21875 / 2CP-1)</name>
    <dbReference type="NCBI Taxonomy" id="455488"/>
    <lineage>
        <taxon>Bacteria</taxon>
        <taxon>Pseudomonadati</taxon>
        <taxon>Myxococcota</taxon>
        <taxon>Myxococcia</taxon>
        <taxon>Myxococcales</taxon>
        <taxon>Cystobacterineae</taxon>
        <taxon>Anaeromyxobacteraceae</taxon>
        <taxon>Anaeromyxobacter</taxon>
    </lineage>
</organism>
<feature type="signal peptide" evidence="5">
    <location>
        <begin position="1"/>
        <end position="22"/>
    </location>
</feature>
<dbReference type="SUPFAM" id="SSF46626">
    <property type="entry name" value="Cytochrome c"/>
    <property type="match status" value="1"/>
</dbReference>
<accession>B8J5R7</accession>
<proteinExistence type="predicted"/>
<dbReference type="Pfam" id="PF00034">
    <property type="entry name" value="Cytochrom_C"/>
    <property type="match status" value="1"/>
</dbReference>
<dbReference type="PROSITE" id="PS51007">
    <property type="entry name" value="CYTC"/>
    <property type="match status" value="1"/>
</dbReference>
<protein>
    <recommendedName>
        <fullName evidence="6">Cytochrome c domain-containing protein</fullName>
    </recommendedName>
</protein>
<keyword evidence="2 4" id="KW-0479">Metal-binding</keyword>
<keyword evidence="5" id="KW-0732">Signal</keyword>
<feature type="chain" id="PRO_5002872296" description="Cytochrome c domain-containing protein" evidence="5">
    <location>
        <begin position="23"/>
        <end position="210"/>
    </location>
</feature>
<reference evidence="7" key="1">
    <citation type="submission" date="2009-01" db="EMBL/GenBank/DDBJ databases">
        <title>Complete sequence of Anaeromyxobacter dehalogenans 2CP-1.</title>
        <authorList>
            <consortium name="US DOE Joint Genome Institute"/>
            <person name="Lucas S."/>
            <person name="Copeland A."/>
            <person name="Lapidus A."/>
            <person name="Glavina del Rio T."/>
            <person name="Dalin E."/>
            <person name="Tice H."/>
            <person name="Bruce D."/>
            <person name="Goodwin L."/>
            <person name="Pitluck S."/>
            <person name="Saunders E."/>
            <person name="Brettin T."/>
            <person name="Detter J.C."/>
            <person name="Han C."/>
            <person name="Larimer F."/>
            <person name="Land M."/>
            <person name="Hauser L."/>
            <person name="Kyrpides N."/>
            <person name="Ovchinnikova G."/>
            <person name="Beliaev A.S."/>
            <person name="Richardson P."/>
        </authorList>
    </citation>
    <scope>NUCLEOTIDE SEQUENCE</scope>
    <source>
        <strain evidence="7">2CP-1</strain>
    </source>
</reference>
<feature type="domain" description="Cytochrome c" evidence="6">
    <location>
        <begin position="98"/>
        <end position="205"/>
    </location>
</feature>
<evidence type="ECO:0000313" key="7">
    <source>
        <dbReference type="EMBL" id="ACL65014.1"/>
    </source>
</evidence>
<dbReference type="EMBL" id="CP001359">
    <property type="protein sequence ID" value="ACL65014.1"/>
    <property type="molecule type" value="Genomic_DNA"/>
</dbReference>
<evidence type="ECO:0000259" key="6">
    <source>
        <dbReference type="PROSITE" id="PS51007"/>
    </source>
</evidence>
<dbReference type="AlphaFoldDB" id="B8J5R7"/>
<sequence>MPFARTVAVTLAGLALAGLAQAAQPQKGAKDEARAREVIRASFKEKGQAGLDRLEQDEVQAACSRAPAQGPLPDAAAKKLVAAQQATLVYPADGKLMGDWKKGEQIAQSGVGKQFSDDPAKPSGGNCYACHRLSKQEVSFGTLGPSLYQYGKVRGQGEAMQRYTYAKIFNPQAFTACSTMPRFGHHAILTEEQIRDLVALLLDPASPVNQ</sequence>
<dbReference type="Proteomes" id="UP000007089">
    <property type="component" value="Chromosome"/>
</dbReference>
<evidence type="ECO:0000256" key="4">
    <source>
        <dbReference type="PROSITE-ProRule" id="PRU00433"/>
    </source>
</evidence>
<dbReference type="Gene3D" id="1.10.760.10">
    <property type="entry name" value="Cytochrome c-like domain"/>
    <property type="match status" value="1"/>
</dbReference>
<evidence type="ECO:0000256" key="1">
    <source>
        <dbReference type="ARBA" id="ARBA00022617"/>
    </source>
</evidence>
<keyword evidence="1 4" id="KW-0349">Heme</keyword>
<dbReference type="GO" id="GO:0020037">
    <property type="term" value="F:heme binding"/>
    <property type="evidence" value="ECO:0007669"/>
    <property type="project" value="InterPro"/>
</dbReference>
<keyword evidence="3 4" id="KW-0408">Iron</keyword>
<dbReference type="HOGENOM" id="CLU_098286_0_0_7"/>
<dbReference type="NCBIfam" id="TIGR04485">
    <property type="entry name" value="thiosulf_SoxX"/>
    <property type="match status" value="1"/>
</dbReference>
<evidence type="ECO:0000256" key="2">
    <source>
        <dbReference type="ARBA" id="ARBA00022723"/>
    </source>
</evidence>
<dbReference type="InterPro" id="IPR009056">
    <property type="entry name" value="Cyt_c-like_dom"/>
</dbReference>
<evidence type="ECO:0000256" key="3">
    <source>
        <dbReference type="ARBA" id="ARBA00023004"/>
    </source>
</evidence>
<dbReference type="GO" id="GO:0009055">
    <property type="term" value="F:electron transfer activity"/>
    <property type="evidence" value="ECO:0007669"/>
    <property type="project" value="InterPro"/>
</dbReference>
<dbReference type="InterPro" id="IPR036909">
    <property type="entry name" value="Cyt_c-like_dom_sf"/>
</dbReference>
<dbReference type="PIRSF" id="PIRSF024608">
    <property type="entry name" value="UCP024608"/>
    <property type="match status" value="1"/>
</dbReference>
<evidence type="ECO:0000313" key="8">
    <source>
        <dbReference type="Proteomes" id="UP000007089"/>
    </source>
</evidence>
<dbReference type="KEGG" id="acp:A2cp1_1671"/>
<dbReference type="InterPro" id="IPR016823">
    <property type="entry name" value="Thiosulf_SoxX_II"/>
</dbReference>